<organism evidence="2 3">
    <name type="scientific">Ophiocordyceps camponoti-rufipedis</name>
    <dbReference type="NCBI Taxonomy" id="2004952"/>
    <lineage>
        <taxon>Eukaryota</taxon>
        <taxon>Fungi</taxon>
        <taxon>Dikarya</taxon>
        <taxon>Ascomycota</taxon>
        <taxon>Pezizomycotina</taxon>
        <taxon>Sordariomycetes</taxon>
        <taxon>Hypocreomycetidae</taxon>
        <taxon>Hypocreales</taxon>
        <taxon>Ophiocordycipitaceae</taxon>
        <taxon>Ophiocordyceps</taxon>
    </lineage>
</organism>
<evidence type="ECO:0000313" key="3">
    <source>
        <dbReference type="Proteomes" id="UP000226431"/>
    </source>
</evidence>
<name>A0A2C5ZER9_9HYPO</name>
<proteinExistence type="predicted"/>
<feature type="chain" id="PRO_5012225841" evidence="1">
    <location>
        <begin position="18"/>
        <end position="116"/>
    </location>
</feature>
<dbReference type="AlphaFoldDB" id="A0A2C5ZER9"/>
<protein>
    <submittedName>
        <fullName evidence="2">Uncharacterized protein</fullName>
    </submittedName>
</protein>
<dbReference type="Proteomes" id="UP000226431">
    <property type="component" value="Unassembled WGS sequence"/>
</dbReference>
<keyword evidence="3" id="KW-1185">Reference proteome</keyword>
<keyword evidence="1" id="KW-0732">Signal</keyword>
<accession>A0A2C5ZER9</accession>
<evidence type="ECO:0000256" key="1">
    <source>
        <dbReference type="SAM" id="SignalP"/>
    </source>
</evidence>
<feature type="signal peptide" evidence="1">
    <location>
        <begin position="1"/>
        <end position="17"/>
    </location>
</feature>
<dbReference type="EMBL" id="NJES01000087">
    <property type="protein sequence ID" value="PHH78222.1"/>
    <property type="molecule type" value="Genomic_DNA"/>
</dbReference>
<sequence>MLLTRIFALTFAALAAAEPVDTEKQSVNEAQFNFLGTIYNEPNFQGTFYTIYSDQRGRCINLYRPLRADIQSIRIDSRQCDDCTLFEFVHCPLLNPSEVLTVWLKRLQLPWLCANL</sequence>
<gene>
    <name evidence="2" type="ORF">CDD80_7176</name>
</gene>
<dbReference type="OrthoDB" id="4922373at2759"/>
<comment type="caution">
    <text evidence="2">The sequence shown here is derived from an EMBL/GenBank/DDBJ whole genome shotgun (WGS) entry which is preliminary data.</text>
</comment>
<reference evidence="2 3" key="1">
    <citation type="submission" date="2017-06" db="EMBL/GenBank/DDBJ databases">
        <title>Ant-infecting Ophiocordyceps genomes reveal a high diversity of potential behavioral manipulation genes and a possible major role for enterotoxins.</title>
        <authorList>
            <person name="De Bekker C."/>
            <person name="Evans H.C."/>
            <person name="Brachmann A."/>
            <person name="Hughes D.P."/>
        </authorList>
    </citation>
    <scope>NUCLEOTIDE SEQUENCE [LARGE SCALE GENOMIC DNA]</scope>
    <source>
        <strain evidence="2 3">Map16</strain>
    </source>
</reference>
<evidence type="ECO:0000313" key="2">
    <source>
        <dbReference type="EMBL" id="PHH78222.1"/>
    </source>
</evidence>